<dbReference type="PANTHER" id="PTHR11139:SF9">
    <property type="entry name" value="SERINE_THREONINE-PROTEIN KINASE MTOR"/>
    <property type="match status" value="1"/>
</dbReference>
<dbReference type="Pfam" id="PF11865">
    <property type="entry name" value="mTOR_dom"/>
    <property type="match status" value="1"/>
</dbReference>
<dbReference type="InterPro" id="IPR050517">
    <property type="entry name" value="DDR_Repair_Kinase"/>
</dbReference>
<dbReference type="GO" id="GO:0005737">
    <property type="term" value="C:cytoplasm"/>
    <property type="evidence" value="ECO:0007669"/>
    <property type="project" value="TreeGrafter"/>
</dbReference>
<dbReference type="AlphaFoldDB" id="A0A1Y2D176"/>
<keyword evidence="1" id="KW-0808">Transferase</keyword>
<evidence type="ECO:0000259" key="2">
    <source>
        <dbReference type="SMART" id="SM01346"/>
    </source>
</evidence>
<dbReference type="PANTHER" id="PTHR11139">
    <property type="entry name" value="ATAXIA TELANGIECTASIA MUTATED ATM -RELATED"/>
    <property type="match status" value="1"/>
</dbReference>
<dbReference type="InterPro" id="IPR016024">
    <property type="entry name" value="ARM-type_fold"/>
</dbReference>
<dbReference type="GO" id="GO:0004674">
    <property type="term" value="F:protein serine/threonine kinase activity"/>
    <property type="evidence" value="ECO:0007669"/>
    <property type="project" value="UniProtKB-KW"/>
</dbReference>
<organism evidence="3 4">
    <name type="scientific">Rhizoclosmatium globosum</name>
    <dbReference type="NCBI Taxonomy" id="329046"/>
    <lineage>
        <taxon>Eukaryota</taxon>
        <taxon>Fungi</taxon>
        <taxon>Fungi incertae sedis</taxon>
        <taxon>Chytridiomycota</taxon>
        <taxon>Chytridiomycota incertae sedis</taxon>
        <taxon>Chytridiomycetes</taxon>
        <taxon>Chytridiales</taxon>
        <taxon>Chytriomycetaceae</taxon>
        <taxon>Rhizoclosmatium</taxon>
    </lineage>
</organism>
<name>A0A1Y2D176_9FUNG</name>
<dbReference type="InterPro" id="IPR011989">
    <property type="entry name" value="ARM-like"/>
</dbReference>
<dbReference type="GO" id="GO:0005524">
    <property type="term" value="F:ATP binding"/>
    <property type="evidence" value="ECO:0007669"/>
    <property type="project" value="UniProtKB-KW"/>
</dbReference>
<dbReference type="GO" id="GO:0031932">
    <property type="term" value="C:TORC2 complex"/>
    <property type="evidence" value="ECO:0007669"/>
    <property type="project" value="TreeGrafter"/>
</dbReference>
<dbReference type="SUPFAM" id="SSF48371">
    <property type="entry name" value="ARM repeat"/>
    <property type="match status" value="1"/>
</dbReference>
<dbReference type="STRING" id="329046.A0A1Y2D176"/>
<dbReference type="Proteomes" id="UP000193642">
    <property type="component" value="Unassembled WGS sequence"/>
</dbReference>
<accession>A0A1Y2D176</accession>
<dbReference type="Gene3D" id="1.25.10.10">
    <property type="entry name" value="Leucine-rich Repeat Variant"/>
    <property type="match status" value="3"/>
</dbReference>
<dbReference type="GO" id="GO:0031931">
    <property type="term" value="C:TORC1 complex"/>
    <property type="evidence" value="ECO:0007669"/>
    <property type="project" value="TreeGrafter"/>
</dbReference>
<reference evidence="3 4" key="1">
    <citation type="submission" date="2016-07" db="EMBL/GenBank/DDBJ databases">
        <title>Pervasive Adenine N6-methylation of Active Genes in Fungi.</title>
        <authorList>
            <consortium name="DOE Joint Genome Institute"/>
            <person name="Mondo S.J."/>
            <person name="Dannebaum R.O."/>
            <person name="Kuo R.C."/>
            <person name="Labutti K."/>
            <person name="Haridas S."/>
            <person name="Kuo A."/>
            <person name="Salamov A."/>
            <person name="Ahrendt S.R."/>
            <person name="Lipzen A."/>
            <person name="Sullivan W."/>
            <person name="Andreopoulos W.B."/>
            <person name="Clum A."/>
            <person name="Lindquist E."/>
            <person name="Daum C."/>
            <person name="Ramamoorthy G.K."/>
            <person name="Gryganskyi A."/>
            <person name="Culley D."/>
            <person name="Magnuson J.K."/>
            <person name="James T.Y."/>
            <person name="O'Malley M.A."/>
            <person name="Stajich J.E."/>
            <person name="Spatafora J.W."/>
            <person name="Visel A."/>
            <person name="Grigoriev I.V."/>
        </authorList>
    </citation>
    <scope>NUCLEOTIDE SEQUENCE [LARGE SCALE GENOMIC DNA]</scope>
    <source>
        <strain evidence="3 4">JEL800</strain>
    </source>
</reference>
<dbReference type="GO" id="GO:0038202">
    <property type="term" value="P:TORC1 signaling"/>
    <property type="evidence" value="ECO:0007669"/>
    <property type="project" value="TreeGrafter"/>
</dbReference>
<evidence type="ECO:0000256" key="1">
    <source>
        <dbReference type="RuleBase" id="RU364109"/>
    </source>
</evidence>
<protein>
    <recommendedName>
        <fullName evidence="1">Serine/threonine-protein kinase TOR</fullName>
        <ecNumber evidence="1">2.7.11.1</ecNumber>
    </recommendedName>
</protein>
<evidence type="ECO:0000313" key="4">
    <source>
        <dbReference type="Proteomes" id="UP000193642"/>
    </source>
</evidence>
<dbReference type="OrthoDB" id="2151813at2759"/>
<comment type="catalytic activity">
    <reaction evidence="1">
        <text>L-threonyl-[protein] + ATP = O-phospho-L-threonyl-[protein] + ADP + H(+)</text>
        <dbReference type="Rhea" id="RHEA:46608"/>
        <dbReference type="Rhea" id="RHEA-COMP:11060"/>
        <dbReference type="Rhea" id="RHEA-COMP:11605"/>
        <dbReference type="ChEBI" id="CHEBI:15378"/>
        <dbReference type="ChEBI" id="CHEBI:30013"/>
        <dbReference type="ChEBI" id="CHEBI:30616"/>
        <dbReference type="ChEBI" id="CHEBI:61977"/>
        <dbReference type="ChEBI" id="CHEBI:456216"/>
        <dbReference type="EC" id="2.7.11.1"/>
    </reaction>
</comment>
<keyword evidence="4" id="KW-1185">Reference proteome</keyword>
<keyword evidence="1" id="KW-0547">Nucleotide-binding</keyword>
<comment type="caution">
    <text evidence="3">The sequence shown here is derived from an EMBL/GenBank/DDBJ whole genome shotgun (WGS) entry which is preliminary data.</text>
</comment>
<dbReference type="GO" id="GO:0016242">
    <property type="term" value="P:negative regulation of macroautophagy"/>
    <property type="evidence" value="ECO:0007669"/>
    <property type="project" value="TreeGrafter"/>
</dbReference>
<gene>
    <name evidence="3" type="ORF">BCR33DRAFT_779365</name>
</gene>
<evidence type="ECO:0000313" key="3">
    <source>
        <dbReference type="EMBL" id="ORY53000.1"/>
    </source>
</evidence>
<comment type="similarity">
    <text evidence="1">Belongs to the PI3/PI4-kinase family.</text>
</comment>
<keyword evidence="1" id="KW-0067">ATP-binding</keyword>
<dbReference type="InterPro" id="IPR024585">
    <property type="entry name" value="mTOR_dom"/>
</dbReference>
<dbReference type="SMART" id="SM01346">
    <property type="entry name" value="DUF3385"/>
    <property type="match status" value="1"/>
</dbReference>
<sequence>MQEQVNKRIFELIHSQNSSYKMAGIVIIATFRKLTASSRTDSLIDFQGEDNTAKVTRFANYLRIVLPGSNPQVSDLAAKALGHLSKPGGTLASEFVEFEVKRAMETRRNESKRYAAITVLKELALSSPTLLFSHVPQILDLIWTPLSDSKVIIREQGAQVLSICLQLMSKRESNLRRHWYTKIYEEANRQTLLTNQNRDSLHGCLLVYRQLFEHTGRFMESKYVPVLAVYNTNAFVQQYLSVCVDSLVRDLRRERVADENDRTSVAFMAIGKMSITVGLHILPYLDVIFRVIKEDFFKARLQSGAASAAFECLSRLCVAVKGKLATRIRSVLNLMFQTGLSLPLKQTLSDIMKEIPELSSLIKERFLNMLSVMLCGVLYHHPGAPSTQKHRIYSRSKDPKAVVLALECFACFDFSGFLLQETILSVARLYLSNENPVIRRSASITCCKVLASDPVLNQVARPSLWIVEEVLTRILVVAVTDSDAITRQTVLEVLSVEFDHHLARVENLDSLFFALNDEVFAVREAAVILIGRLSTKNPAHVMPLLRQLLISLLTELQYSNASLQKEECARLLFLLTKAKDPIAGVAVKSIAAIGELSSTDSKDYVLFFDDIIKTIMEALQDQSSLLKRQASLKSLGQVCSNTGVVISPYISYPTLLDILVGILKAEEDSRPADVHTEVEAVAQMNSSADEYFPTIVLENLTKMLRDSSLSTYHSAVIQAVMYMLETLGQTFVPYLSKIMPEFLAMMKSCSPGTLEFYFTKLADLVSIVGQHIRTYINTILDLIRDFWLPMPNVQYAILSLMESLAVVFGIEFKTYLATLLPLILQVFETDSSETKFVTQKAFHSFYVFGDALHDYLYLVIPAHLKLLDPHNVNIELKRNVIRSLGNCRDDLP</sequence>
<feature type="domain" description="Serine/threonine-protein kinase mTOR" evidence="2">
    <location>
        <begin position="645"/>
        <end position="769"/>
    </location>
</feature>
<keyword evidence="1" id="KW-0418">Kinase</keyword>
<dbReference type="EMBL" id="MCGO01000002">
    <property type="protein sequence ID" value="ORY53000.1"/>
    <property type="molecule type" value="Genomic_DNA"/>
</dbReference>
<keyword evidence="1" id="KW-0723">Serine/threonine-protein kinase</keyword>
<proteinExistence type="inferred from homology"/>
<dbReference type="EC" id="2.7.11.1" evidence="1"/>
<dbReference type="GO" id="GO:0005634">
    <property type="term" value="C:nucleus"/>
    <property type="evidence" value="ECO:0007669"/>
    <property type="project" value="TreeGrafter"/>
</dbReference>